<feature type="region of interest" description="Disordered" evidence="1">
    <location>
        <begin position="149"/>
        <end position="173"/>
    </location>
</feature>
<name>A0A4S3J1B1_9EURO</name>
<accession>A0A4S3J1B1</accession>
<feature type="compositionally biased region" description="Polar residues" evidence="1">
    <location>
        <begin position="78"/>
        <end position="87"/>
    </location>
</feature>
<evidence type="ECO:0000313" key="3">
    <source>
        <dbReference type="Proteomes" id="UP000308092"/>
    </source>
</evidence>
<comment type="caution">
    <text evidence="2">The sequence shown here is derived from an EMBL/GenBank/DDBJ whole genome shotgun (WGS) entry which is preliminary data.</text>
</comment>
<feature type="region of interest" description="Disordered" evidence="1">
    <location>
        <begin position="53"/>
        <end position="102"/>
    </location>
</feature>
<evidence type="ECO:0000256" key="1">
    <source>
        <dbReference type="SAM" id="MobiDB-lite"/>
    </source>
</evidence>
<evidence type="ECO:0000313" key="2">
    <source>
        <dbReference type="EMBL" id="THC88530.1"/>
    </source>
</evidence>
<protein>
    <submittedName>
        <fullName evidence="2">Uncharacterized protein</fullName>
    </submittedName>
</protein>
<dbReference type="AlphaFoldDB" id="A0A4S3J1B1"/>
<gene>
    <name evidence="2" type="ORF">EYZ11_012020</name>
</gene>
<dbReference type="VEuPathDB" id="FungiDB:EYZ11_012020"/>
<sequence length="256" mass="27707">MSAHTQPKQILKKGISYKEYSLLEEWAPQTLSEYHCSEGLPSAAQAQLEGAFTEVQNPIPRRSKNRSSSLYEEWKAQASRSATTSVSIPVPAKAGGSQDTGTENVDPADGGVLGDSGALCTQTGEITERVQVGLPVQAHVPENAQTNVATNRSASKPNDHRPATISCNKKQAKTTEAKNLADVRAASRSEIGGYTAPNGSHLPKDELLKLSDGVKTSNSDKVYFRPSFLEDPWKGLKAIKMECTSRYWSFTAIRGQ</sequence>
<organism evidence="2 3">
    <name type="scientific">Aspergillus tanneri</name>
    <dbReference type="NCBI Taxonomy" id="1220188"/>
    <lineage>
        <taxon>Eukaryota</taxon>
        <taxon>Fungi</taxon>
        <taxon>Dikarya</taxon>
        <taxon>Ascomycota</taxon>
        <taxon>Pezizomycotina</taxon>
        <taxon>Eurotiomycetes</taxon>
        <taxon>Eurotiomycetidae</taxon>
        <taxon>Eurotiales</taxon>
        <taxon>Aspergillaceae</taxon>
        <taxon>Aspergillus</taxon>
        <taxon>Aspergillus subgen. Circumdati</taxon>
    </lineage>
</organism>
<keyword evidence="3" id="KW-1185">Reference proteome</keyword>
<proteinExistence type="predicted"/>
<dbReference type="EMBL" id="SOSA01000821">
    <property type="protein sequence ID" value="THC88530.1"/>
    <property type="molecule type" value="Genomic_DNA"/>
</dbReference>
<dbReference type="Proteomes" id="UP000308092">
    <property type="component" value="Unassembled WGS sequence"/>
</dbReference>
<reference evidence="2 3" key="1">
    <citation type="submission" date="2019-03" db="EMBL/GenBank/DDBJ databases">
        <title>The genome sequence of a newly discovered highly antifungal drug resistant Aspergillus species, Aspergillus tanneri NIH 1004.</title>
        <authorList>
            <person name="Mounaud S."/>
            <person name="Singh I."/>
            <person name="Joardar V."/>
            <person name="Pakala S."/>
            <person name="Pakala S."/>
            <person name="Venepally P."/>
            <person name="Hoover J."/>
            <person name="Nierman W."/>
            <person name="Chung J."/>
            <person name="Losada L."/>
        </authorList>
    </citation>
    <scope>NUCLEOTIDE SEQUENCE [LARGE SCALE GENOMIC DNA]</scope>
    <source>
        <strain evidence="2 3">NIH1004</strain>
    </source>
</reference>